<name>A0A3P3VRT6_9GAMM</name>
<dbReference type="NCBIfam" id="TIGR00172">
    <property type="entry name" value="maf"/>
    <property type="match status" value="1"/>
</dbReference>
<organism evidence="10 11">
    <name type="scientific">Aestuariirhabdus litorea</name>
    <dbReference type="NCBI Taxonomy" id="2528527"/>
    <lineage>
        <taxon>Bacteria</taxon>
        <taxon>Pseudomonadati</taxon>
        <taxon>Pseudomonadota</taxon>
        <taxon>Gammaproteobacteria</taxon>
        <taxon>Oceanospirillales</taxon>
        <taxon>Aestuariirhabdaceae</taxon>
        <taxon>Aestuariirhabdus</taxon>
    </lineage>
</organism>
<dbReference type="GO" id="GO:0009117">
    <property type="term" value="P:nucleotide metabolic process"/>
    <property type="evidence" value="ECO:0007669"/>
    <property type="project" value="UniProtKB-KW"/>
</dbReference>
<proteinExistence type="inferred from homology"/>
<dbReference type="InterPro" id="IPR029001">
    <property type="entry name" value="ITPase-like_fam"/>
</dbReference>
<comment type="function">
    <text evidence="6 9">Nucleoside triphosphate pyrophosphatase that hydrolyzes 7-methyl-GTP (m(7)GTP). May have a dual role in cell division arrest and in preventing the incorporation of modified nucleotides into cellular nucleic acids.</text>
</comment>
<evidence type="ECO:0000256" key="6">
    <source>
        <dbReference type="ARBA" id="ARBA00053369"/>
    </source>
</evidence>
<dbReference type="Pfam" id="PF02545">
    <property type="entry name" value="Maf"/>
    <property type="match status" value="1"/>
</dbReference>
<dbReference type="SUPFAM" id="SSF52972">
    <property type="entry name" value="ITPase-like"/>
    <property type="match status" value="1"/>
</dbReference>
<feature type="site" description="Important for substrate specificity" evidence="9">
    <location>
        <position position="158"/>
    </location>
</feature>
<dbReference type="PANTHER" id="PTHR43213">
    <property type="entry name" value="BIFUNCTIONAL DTTP/UTP PYROPHOSPHATASE/METHYLTRANSFERASE PROTEIN-RELATED"/>
    <property type="match status" value="1"/>
</dbReference>
<comment type="caution">
    <text evidence="9">Lacks conserved residue(s) required for the propagation of feature annotation.</text>
</comment>
<evidence type="ECO:0000256" key="1">
    <source>
        <dbReference type="ARBA" id="ARBA00004496"/>
    </source>
</evidence>
<comment type="caution">
    <text evidence="10">The sequence shown here is derived from an EMBL/GenBank/DDBJ whole genome shotgun (WGS) entry which is preliminary data.</text>
</comment>
<keyword evidence="3 9" id="KW-0378">Hydrolase</keyword>
<keyword evidence="11" id="KW-1185">Reference proteome</keyword>
<dbReference type="GO" id="GO:0047429">
    <property type="term" value="F:nucleoside triphosphate diphosphatase activity"/>
    <property type="evidence" value="ECO:0007669"/>
    <property type="project" value="InterPro"/>
</dbReference>
<dbReference type="GO" id="GO:0005737">
    <property type="term" value="C:cytoplasm"/>
    <property type="evidence" value="ECO:0007669"/>
    <property type="project" value="UniProtKB-SubCell"/>
</dbReference>
<gene>
    <name evidence="10" type="primary">maf</name>
    <name evidence="10" type="ORF">D0544_06240</name>
</gene>
<comment type="catalytic activity">
    <reaction evidence="5 9">
        <text>N(7)-methyl-GTP + H2O = N(7)-methyl-GMP + diphosphate + H(+)</text>
        <dbReference type="Rhea" id="RHEA:58744"/>
        <dbReference type="ChEBI" id="CHEBI:15377"/>
        <dbReference type="ChEBI" id="CHEBI:15378"/>
        <dbReference type="ChEBI" id="CHEBI:33019"/>
        <dbReference type="ChEBI" id="CHEBI:58285"/>
        <dbReference type="ChEBI" id="CHEBI:87133"/>
    </reaction>
</comment>
<reference evidence="10 11" key="1">
    <citation type="submission" date="2018-08" db="EMBL/GenBank/DDBJ databases">
        <authorList>
            <person name="Khan S.A."/>
        </authorList>
    </citation>
    <scope>NUCLEOTIDE SEQUENCE [LARGE SCALE GENOMIC DNA]</scope>
    <source>
        <strain evidence="10 11">GTF-13</strain>
    </source>
</reference>
<sequence>MNSSPPRLLLASSSRYRRMLLDQLGLVYDWEAPGIDETPALGEHPETLALRLAREKALCLRDRYPNHLLIASDQVAVLGDQLLGKPGSRERAVEQLRICSGRRVDFLTSLCVFNSTSGVERLSVSRYAVQFRVLSPTQIERYIDREQPFDCAGSFKVEGLGAALFSAQYGEDPSSLIGLPLIALCDALYAEGVDPLLGQSS</sequence>
<evidence type="ECO:0000256" key="4">
    <source>
        <dbReference type="ARBA" id="ARBA00023080"/>
    </source>
</evidence>
<dbReference type="PIRSF" id="PIRSF006305">
    <property type="entry name" value="Maf"/>
    <property type="match status" value="1"/>
</dbReference>
<dbReference type="CDD" id="cd00555">
    <property type="entry name" value="Maf"/>
    <property type="match status" value="1"/>
</dbReference>
<dbReference type="FunFam" id="3.90.950.10:FF:000005">
    <property type="entry name" value="7-methyl-GTP pyrophosphatase"/>
    <property type="match status" value="1"/>
</dbReference>
<evidence type="ECO:0000256" key="7">
    <source>
        <dbReference type="ARBA" id="ARBA00060749"/>
    </source>
</evidence>
<comment type="similarity">
    <text evidence="7 9">Belongs to the Maf family. YceF subfamily.</text>
</comment>
<protein>
    <recommendedName>
        <fullName evidence="8 9">7-methyl-GTP pyrophosphatase</fullName>
        <shortName evidence="9">m(7)GTP pyrophosphatase</shortName>
        <ecNumber evidence="9">3.6.1.-</ecNumber>
    </recommendedName>
</protein>
<dbReference type="RefSeq" id="WP_125015128.1">
    <property type="nucleotide sequence ID" value="NZ_QWEZ01000001.1"/>
</dbReference>
<evidence type="ECO:0000313" key="10">
    <source>
        <dbReference type="EMBL" id="RRJ84698.1"/>
    </source>
</evidence>
<dbReference type="Gene3D" id="3.90.950.10">
    <property type="match status" value="1"/>
</dbReference>
<keyword evidence="2 9" id="KW-0963">Cytoplasm</keyword>
<evidence type="ECO:0000256" key="5">
    <source>
        <dbReference type="ARBA" id="ARBA00050213"/>
    </source>
</evidence>
<dbReference type="Proteomes" id="UP000280792">
    <property type="component" value="Unassembled WGS sequence"/>
</dbReference>
<evidence type="ECO:0000256" key="2">
    <source>
        <dbReference type="ARBA" id="ARBA00022490"/>
    </source>
</evidence>
<feature type="site" description="Important for substrate specificity" evidence="9">
    <location>
        <position position="74"/>
    </location>
</feature>
<comment type="cofactor">
    <cofactor evidence="9">
        <name>a divalent metal cation</name>
        <dbReference type="ChEBI" id="CHEBI:60240"/>
    </cofactor>
</comment>
<feature type="active site" description="Proton acceptor" evidence="9">
    <location>
        <position position="73"/>
    </location>
</feature>
<feature type="site" description="Important for substrate specificity" evidence="9">
    <location>
        <position position="16"/>
    </location>
</feature>
<evidence type="ECO:0000256" key="8">
    <source>
        <dbReference type="ARBA" id="ARBA00068163"/>
    </source>
</evidence>
<evidence type="ECO:0000256" key="3">
    <source>
        <dbReference type="ARBA" id="ARBA00022801"/>
    </source>
</evidence>
<evidence type="ECO:0000256" key="9">
    <source>
        <dbReference type="HAMAP-Rule" id="MF_00528"/>
    </source>
</evidence>
<dbReference type="EC" id="3.6.1.-" evidence="9"/>
<accession>A0A3P3VRT6</accession>
<dbReference type="EMBL" id="QWEZ01000001">
    <property type="protein sequence ID" value="RRJ84698.1"/>
    <property type="molecule type" value="Genomic_DNA"/>
</dbReference>
<dbReference type="AlphaFoldDB" id="A0A3P3VRT6"/>
<dbReference type="HAMAP" id="MF_00528">
    <property type="entry name" value="Maf"/>
    <property type="match status" value="1"/>
</dbReference>
<evidence type="ECO:0000313" key="11">
    <source>
        <dbReference type="Proteomes" id="UP000280792"/>
    </source>
</evidence>
<dbReference type="PANTHER" id="PTHR43213:SF10">
    <property type="entry name" value="7-METHYL-GTP PYROPHOSPHATASE"/>
    <property type="match status" value="1"/>
</dbReference>
<comment type="subcellular location">
    <subcellularLocation>
        <location evidence="1 9">Cytoplasm</location>
    </subcellularLocation>
</comment>
<keyword evidence="4 9" id="KW-0546">Nucleotide metabolism</keyword>
<reference evidence="10 11" key="2">
    <citation type="submission" date="2018-12" db="EMBL/GenBank/DDBJ databases">
        <title>Simiduia agarivorans gen. nov., sp. nov., a marine, agarolytic bacterium isolated from shallow coastal water from Keelung, Taiwan.</title>
        <authorList>
            <person name="Shieh W.Y."/>
        </authorList>
    </citation>
    <scope>NUCLEOTIDE SEQUENCE [LARGE SCALE GENOMIC DNA]</scope>
    <source>
        <strain evidence="10 11">GTF-13</strain>
    </source>
</reference>
<dbReference type="InterPro" id="IPR003697">
    <property type="entry name" value="Maf-like"/>
</dbReference>